<dbReference type="EMBL" id="BAAANC010000001">
    <property type="protein sequence ID" value="GAA1509148.1"/>
    <property type="molecule type" value="Genomic_DNA"/>
</dbReference>
<evidence type="ECO:0000256" key="2">
    <source>
        <dbReference type="SAM" id="SignalP"/>
    </source>
</evidence>
<dbReference type="RefSeq" id="WP_344167925.1">
    <property type="nucleotide sequence ID" value="NZ_BAAANC010000001.1"/>
</dbReference>
<reference evidence="3 4" key="1">
    <citation type="journal article" date="2019" name="Int. J. Syst. Evol. Microbiol.">
        <title>The Global Catalogue of Microorganisms (GCM) 10K type strain sequencing project: providing services to taxonomists for standard genome sequencing and annotation.</title>
        <authorList>
            <consortium name="The Broad Institute Genomics Platform"/>
            <consortium name="The Broad Institute Genome Sequencing Center for Infectious Disease"/>
            <person name="Wu L."/>
            <person name="Ma J."/>
        </authorList>
    </citation>
    <scope>NUCLEOTIDE SEQUENCE [LARGE SCALE GENOMIC DNA]</scope>
    <source>
        <strain evidence="3 4">JCM 14303</strain>
    </source>
</reference>
<evidence type="ECO:0000313" key="3">
    <source>
        <dbReference type="EMBL" id="GAA1509148.1"/>
    </source>
</evidence>
<accession>A0ABN2A166</accession>
<dbReference type="Proteomes" id="UP001500363">
    <property type="component" value="Unassembled WGS sequence"/>
</dbReference>
<gene>
    <name evidence="3" type="ORF">GCM10009741_02430</name>
</gene>
<organism evidence="3 4">
    <name type="scientific">Kribbella lupini</name>
    <dbReference type="NCBI Taxonomy" id="291602"/>
    <lineage>
        <taxon>Bacteria</taxon>
        <taxon>Bacillati</taxon>
        <taxon>Actinomycetota</taxon>
        <taxon>Actinomycetes</taxon>
        <taxon>Propionibacteriales</taxon>
        <taxon>Kribbellaceae</taxon>
        <taxon>Kribbella</taxon>
    </lineage>
</organism>
<evidence type="ECO:0000256" key="1">
    <source>
        <dbReference type="SAM" id="MobiDB-lite"/>
    </source>
</evidence>
<feature type="compositionally biased region" description="Low complexity" evidence="1">
    <location>
        <begin position="33"/>
        <end position="46"/>
    </location>
</feature>
<keyword evidence="2" id="KW-0732">Signal</keyword>
<proteinExistence type="predicted"/>
<feature type="chain" id="PRO_5046569591" description="LppP/LprE lipoprotein" evidence="2">
    <location>
        <begin position="27"/>
        <end position="196"/>
    </location>
</feature>
<feature type="region of interest" description="Disordered" evidence="1">
    <location>
        <begin position="23"/>
        <end position="75"/>
    </location>
</feature>
<evidence type="ECO:0000313" key="4">
    <source>
        <dbReference type="Proteomes" id="UP001500363"/>
    </source>
</evidence>
<feature type="signal peptide" evidence="2">
    <location>
        <begin position="1"/>
        <end position="26"/>
    </location>
</feature>
<evidence type="ECO:0008006" key="5">
    <source>
        <dbReference type="Google" id="ProtNLM"/>
    </source>
</evidence>
<name>A0ABN2A166_9ACTN</name>
<keyword evidence="4" id="KW-1185">Reference proteome</keyword>
<comment type="caution">
    <text evidence="3">The sequence shown here is derived from an EMBL/GenBank/DDBJ whole genome shotgun (WGS) entry which is preliminary data.</text>
</comment>
<sequence length="196" mass="20216">MSQWGKASMILLVVCLAGCSASKDEAGGEDPAGDTTTTTTSAPVETESTDEPSVEPTEPEKPQTEQNKPAIKNAKLPVGGQVEFDDEGKACFSPAWGSGELPAGVEILAVKYELTDTSVVKFGDGTCPDGPPCVEGTRFGGGADSCYLALARVGRGQTVLNVYADVTCESADVCTKVKNEYLQAGGLTISVEATDG</sequence>
<protein>
    <recommendedName>
        <fullName evidence="5">LppP/LprE lipoprotein</fullName>
    </recommendedName>
</protein>